<dbReference type="GO" id="GO:0007155">
    <property type="term" value="P:cell adhesion"/>
    <property type="evidence" value="ECO:0007669"/>
    <property type="project" value="InterPro"/>
</dbReference>
<dbReference type="InterPro" id="IPR006664">
    <property type="entry name" value="OMP_bac"/>
</dbReference>
<evidence type="ECO:0000256" key="5">
    <source>
        <dbReference type="ARBA" id="ARBA00022729"/>
    </source>
</evidence>
<evidence type="ECO:0000313" key="11">
    <source>
        <dbReference type="EMBL" id="SFV51549.1"/>
    </source>
</evidence>
<dbReference type="Pfam" id="PF13505">
    <property type="entry name" value="OMP_b-brl"/>
    <property type="match status" value="1"/>
</dbReference>
<keyword evidence="3" id="KW-1134">Transmembrane beta strand</keyword>
<dbReference type="InterPro" id="IPR003367">
    <property type="entry name" value="Thrombospondin_3-like_rpt"/>
</dbReference>
<keyword evidence="5" id="KW-0732">Signal</keyword>
<evidence type="ECO:0000256" key="1">
    <source>
        <dbReference type="ARBA" id="ARBA00004571"/>
    </source>
</evidence>
<accession>A0A1W1BDK2</accession>
<proteinExistence type="predicted"/>
<organism evidence="11">
    <name type="scientific">hydrothermal vent metagenome</name>
    <dbReference type="NCBI Taxonomy" id="652676"/>
    <lineage>
        <taxon>unclassified sequences</taxon>
        <taxon>metagenomes</taxon>
        <taxon>ecological metagenomes</taxon>
    </lineage>
</organism>
<dbReference type="PROSITE" id="PS01068">
    <property type="entry name" value="OMPA_1"/>
    <property type="match status" value="1"/>
</dbReference>
<dbReference type="PROSITE" id="PS51123">
    <property type="entry name" value="OMPA_2"/>
    <property type="match status" value="1"/>
</dbReference>
<dbReference type="SUPFAM" id="SSF103647">
    <property type="entry name" value="TSP type-3 repeat"/>
    <property type="match status" value="2"/>
</dbReference>
<dbReference type="SUPFAM" id="SSF56925">
    <property type="entry name" value="OMPA-like"/>
    <property type="match status" value="1"/>
</dbReference>
<evidence type="ECO:0000256" key="8">
    <source>
        <dbReference type="ARBA" id="ARBA00023136"/>
    </source>
</evidence>
<sequence>MKKLLLIPTLLSSFALANEYKYEISPMVGYNLSEGNIGIKDDGHYLGALEIQFNSPKSKFSPEFSIMYSPKADYDGSHPDDTSITRGAFNGVYTFDAKTNLTPFVKAGVGIEDIHDETSSNQTGFFLDAGAGLKYSFADNIAFKAETIYLAKATQTQNKYIDNNLVAMVGLTFAFGKTNAEQPVVVFDDDKDGVVNKNDQCPNTPAGVKVDVKGCELDSDNDGVVDSKDACPNTIAGVKVDTKGCEVDSDHDGVVDSQDVCPNTLVGTKVDAKGCELDSDNDGVADSKDACPNTIAGIKVDFRGCDLDTDKDGVVDSKDICPNTPKGEKVNSDGCPKIVELEINFENNSAVIKEESQDQVDKYATFLKDHKNYSAHIIGYTDSRGSAKYNQKLSQKRAKAVVDALIAKGVDPAQLSYEGKGEANPVADNATAEGRAKNRRIEAALTRH</sequence>
<protein>
    <submittedName>
        <fullName evidence="11">Outer membrane protein A</fullName>
    </submittedName>
</protein>
<dbReference type="InterPro" id="IPR028974">
    <property type="entry name" value="TSP_type-3_rpt"/>
</dbReference>
<gene>
    <name evidence="11" type="ORF">MNB_SM-7-329</name>
</gene>
<dbReference type="Gene3D" id="2.40.160.20">
    <property type="match status" value="1"/>
</dbReference>
<dbReference type="GO" id="GO:0015288">
    <property type="term" value="F:porin activity"/>
    <property type="evidence" value="ECO:0007669"/>
    <property type="project" value="UniProtKB-KW"/>
</dbReference>
<dbReference type="InterPro" id="IPR011250">
    <property type="entry name" value="OMP/PagP_B-barrel"/>
</dbReference>
<dbReference type="Pfam" id="PF00691">
    <property type="entry name" value="OmpA"/>
    <property type="match status" value="1"/>
</dbReference>
<dbReference type="PANTHER" id="PTHR30329:SF21">
    <property type="entry name" value="LIPOPROTEIN YIAD-RELATED"/>
    <property type="match status" value="1"/>
</dbReference>
<dbReference type="InterPro" id="IPR050330">
    <property type="entry name" value="Bact_OuterMem_StrucFunc"/>
</dbReference>
<evidence type="ECO:0000256" key="9">
    <source>
        <dbReference type="ARBA" id="ARBA00023237"/>
    </source>
</evidence>
<feature type="domain" description="OmpA-like" evidence="10">
    <location>
        <begin position="332"/>
        <end position="448"/>
    </location>
</feature>
<dbReference type="InterPro" id="IPR027385">
    <property type="entry name" value="Beta-barrel_OMP"/>
</dbReference>
<evidence type="ECO:0000259" key="10">
    <source>
        <dbReference type="PROSITE" id="PS51123"/>
    </source>
</evidence>
<dbReference type="Gene3D" id="4.10.1080.10">
    <property type="entry name" value="TSP type-3 repeat"/>
    <property type="match status" value="1"/>
</dbReference>
<evidence type="ECO:0000256" key="3">
    <source>
        <dbReference type="ARBA" id="ARBA00022452"/>
    </source>
</evidence>
<dbReference type="CDD" id="cd07185">
    <property type="entry name" value="OmpA_C-like"/>
    <property type="match status" value="1"/>
</dbReference>
<dbReference type="SUPFAM" id="SSF103088">
    <property type="entry name" value="OmpA-like"/>
    <property type="match status" value="1"/>
</dbReference>
<dbReference type="InterPro" id="IPR006690">
    <property type="entry name" value="OMPA-like_CS"/>
</dbReference>
<dbReference type="AlphaFoldDB" id="A0A1W1BDK2"/>
<dbReference type="GO" id="GO:0009279">
    <property type="term" value="C:cell outer membrane"/>
    <property type="evidence" value="ECO:0007669"/>
    <property type="project" value="UniProtKB-SubCell"/>
</dbReference>
<reference evidence="11" key="1">
    <citation type="submission" date="2016-10" db="EMBL/GenBank/DDBJ databases">
        <authorList>
            <person name="de Groot N.N."/>
        </authorList>
    </citation>
    <scope>NUCLEOTIDE SEQUENCE</scope>
</reference>
<keyword evidence="9" id="KW-0998">Cell outer membrane</keyword>
<dbReference type="PANTHER" id="PTHR30329">
    <property type="entry name" value="STATOR ELEMENT OF FLAGELLAR MOTOR COMPLEX"/>
    <property type="match status" value="1"/>
</dbReference>
<evidence type="ECO:0000256" key="4">
    <source>
        <dbReference type="ARBA" id="ARBA00022692"/>
    </source>
</evidence>
<dbReference type="EMBL" id="FPHB01000016">
    <property type="protein sequence ID" value="SFV51549.1"/>
    <property type="molecule type" value="Genomic_DNA"/>
</dbReference>
<evidence type="ECO:0000256" key="7">
    <source>
        <dbReference type="ARBA" id="ARBA00023114"/>
    </source>
</evidence>
<dbReference type="InterPro" id="IPR036737">
    <property type="entry name" value="OmpA-like_sf"/>
</dbReference>
<name>A0A1W1BDK2_9ZZZZ</name>
<keyword evidence="4" id="KW-0812">Transmembrane</keyword>
<dbReference type="GO" id="GO:0005509">
    <property type="term" value="F:calcium ion binding"/>
    <property type="evidence" value="ECO:0007669"/>
    <property type="project" value="InterPro"/>
</dbReference>
<dbReference type="Pfam" id="PF02412">
    <property type="entry name" value="TSP_3"/>
    <property type="match status" value="5"/>
</dbReference>
<dbReference type="PRINTS" id="PR01021">
    <property type="entry name" value="OMPADOMAIN"/>
</dbReference>
<keyword evidence="8" id="KW-0472">Membrane</keyword>
<dbReference type="InterPro" id="IPR006665">
    <property type="entry name" value="OmpA-like"/>
</dbReference>
<keyword evidence="2" id="KW-0813">Transport</keyword>
<dbReference type="GO" id="GO:0046930">
    <property type="term" value="C:pore complex"/>
    <property type="evidence" value="ECO:0007669"/>
    <property type="project" value="UniProtKB-KW"/>
</dbReference>
<dbReference type="GO" id="GO:0006811">
    <property type="term" value="P:monoatomic ion transport"/>
    <property type="evidence" value="ECO:0007669"/>
    <property type="project" value="UniProtKB-KW"/>
</dbReference>
<keyword evidence="6" id="KW-0406">Ion transport</keyword>
<dbReference type="Gene3D" id="3.30.1330.60">
    <property type="entry name" value="OmpA-like domain"/>
    <property type="match status" value="1"/>
</dbReference>
<evidence type="ECO:0000256" key="2">
    <source>
        <dbReference type="ARBA" id="ARBA00022448"/>
    </source>
</evidence>
<keyword evidence="7" id="KW-0626">Porin</keyword>
<evidence type="ECO:0000256" key="6">
    <source>
        <dbReference type="ARBA" id="ARBA00023065"/>
    </source>
</evidence>
<comment type="subcellular location">
    <subcellularLocation>
        <location evidence="1">Cell outer membrane</location>
        <topology evidence="1">Multi-pass membrane protein</topology>
    </subcellularLocation>
</comment>